<dbReference type="KEGG" id="aay:WYH_00108"/>
<dbReference type="Proteomes" id="UP000034392">
    <property type="component" value="Chromosome"/>
</dbReference>
<dbReference type="EMBL" id="CP011452">
    <property type="protein sequence ID" value="AKH41174.1"/>
    <property type="molecule type" value="Genomic_DNA"/>
</dbReference>
<protein>
    <submittedName>
        <fullName evidence="2">Uncharacterized protein</fullName>
    </submittedName>
</protein>
<feature type="region of interest" description="Disordered" evidence="1">
    <location>
        <begin position="213"/>
        <end position="239"/>
    </location>
</feature>
<feature type="region of interest" description="Disordered" evidence="1">
    <location>
        <begin position="251"/>
        <end position="274"/>
    </location>
</feature>
<dbReference type="STRING" id="1267766.WYH_00108"/>
<accession>A0A0F7KNN1</accession>
<organism evidence="2 3">
    <name type="scientific">Croceibacterium atlanticum</name>
    <dbReference type="NCBI Taxonomy" id="1267766"/>
    <lineage>
        <taxon>Bacteria</taxon>
        <taxon>Pseudomonadati</taxon>
        <taxon>Pseudomonadota</taxon>
        <taxon>Alphaproteobacteria</taxon>
        <taxon>Sphingomonadales</taxon>
        <taxon>Erythrobacteraceae</taxon>
        <taxon>Croceibacterium</taxon>
    </lineage>
</organism>
<evidence type="ECO:0000256" key="1">
    <source>
        <dbReference type="SAM" id="MobiDB-lite"/>
    </source>
</evidence>
<evidence type="ECO:0000313" key="2">
    <source>
        <dbReference type="EMBL" id="AKH41174.1"/>
    </source>
</evidence>
<sequence length="274" mass="28945">MRLRRLACSDGERGMAASGNARDGAMALGTNRLAAASALAAALSMAATPAAAIGLPGPAGETRIHDGDMASAYHRRHRHHRGGGVDAGDILAGVLILGGIAAVASAASQSGDRQERYPEREPYPSRPDYNRAGNASGPQTRGLDNAMDICVAEIQRGGERVSSVESAARTGDGWNVGGILQGGANFSCWIGNDGRIRDVTVQDRYGADEYGVRSHDRDRYGSNGDDRSADRAGDNQWSDDYYNRARDRLRYSTPDLAPAGQGGIDGDLDAPERF</sequence>
<proteinExistence type="predicted"/>
<reference evidence="2" key="1">
    <citation type="submission" date="2015-05" db="EMBL/GenBank/DDBJ databases">
        <title>The complete genome of Altererythrobacter atlanticus strain 26DY36.</title>
        <authorList>
            <person name="Wu Y.-H."/>
            <person name="Cheng H."/>
            <person name="Wu X.-W."/>
        </authorList>
    </citation>
    <scope>NUCLEOTIDE SEQUENCE [LARGE SCALE GENOMIC DNA]</scope>
    <source>
        <strain evidence="2">26DY36</strain>
    </source>
</reference>
<feature type="compositionally biased region" description="Basic and acidic residues" evidence="1">
    <location>
        <begin position="112"/>
        <end position="123"/>
    </location>
</feature>
<name>A0A0F7KNN1_9SPHN</name>
<dbReference type="PATRIC" id="fig|1267766.3.peg.109"/>
<feature type="region of interest" description="Disordered" evidence="1">
    <location>
        <begin position="107"/>
        <end position="143"/>
    </location>
</feature>
<dbReference type="RefSeq" id="WP_053833312.1">
    <property type="nucleotide sequence ID" value="NZ_JACIJL010000003.1"/>
</dbReference>
<gene>
    <name evidence="2" type="ORF">WYH_00108</name>
</gene>
<evidence type="ECO:0000313" key="3">
    <source>
        <dbReference type="Proteomes" id="UP000034392"/>
    </source>
</evidence>
<dbReference type="AlphaFoldDB" id="A0A0F7KNN1"/>
<keyword evidence="3" id="KW-1185">Reference proteome</keyword>
<feature type="compositionally biased region" description="Basic and acidic residues" evidence="1">
    <location>
        <begin position="213"/>
        <end position="233"/>
    </location>
</feature>